<dbReference type="Gene3D" id="2.40.50.140">
    <property type="entry name" value="Nucleic acid-binding proteins"/>
    <property type="match status" value="4"/>
</dbReference>
<accession>A0A662Z0W1</accession>
<dbReference type="InterPro" id="IPR012340">
    <property type="entry name" value="NA-bd_OB-fold"/>
</dbReference>
<evidence type="ECO:0000256" key="3">
    <source>
        <dbReference type="ARBA" id="ARBA00023274"/>
    </source>
</evidence>
<comment type="similarity">
    <text evidence="1">Belongs to the bacterial ribosomal protein bS1 family.</text>
</comment>
<feature type="compositionally biased region" description="Acidic residues" evidence="5">
    <location>
        <begin position="1"/>
        <end position="25"/>
    </location>
</feature>
<feature type="domain" description="S1 motif" evidence="6">
    <location>
        <begin position="140"/>
        <end position="205"/>
    </location>
</feature>
<dbReference type="Pfam" id="PF00575">
    <property type="entry name" value="S1"/>
    <property type="match status" value="4"/>
</dbReference>
<evidence type="ECO:0000256" key="5">
    <source>
        <dbReference type="SAM" id="MobiDB-lite"/>
    </source>
</evidence>
<dbReference type="FunFam" id="2.40.50.140:FF:000051">
    <property type="entry name" value="RNA-binding transcriptional accessory protein"/>
    <property type="match status" value="1"/>
</dbReference>
<dbReference type="Proteomes" id="UP000243605">
    <property type="component" value="Unassembled WGS sequence"/>
</dbReference>
<keyword evidence="8" id="KW-1185">Reference proteome</keyword>
<organism evidence="7 8">
    <name type="scientific">Aliicoccus persicus</name>
    <dbReference type="NCBI Taxonomy" id="930138"/>
    <lineage>
        <taxon>Bacteria</taxon>
        <taxon>Bacillati</taxon>
        <taxon>Bacillota</taxon>
        <taxon>Bacilli</taxon>
        <taxon>Bacillales</taxon>
        <taxon>Staphylococcaceae</taxon>
        <taxon>Aliicoccus</taxon>
    </lineage>
</organism>
<sequence length="428" mass="48116">MLIENLNEENEENIVDNDTTEDNEKEEEKKDEVEAVESTESTEELPFNIDDVVTGTVYKIEDKFIKAHIDGTDFEGIVPISQLTNQRIEKPEEVVNIDDQISGVVIKVENEENRQNVILSIRKLEETKVYESLEEKKNNDETITGKVTEVVKAGLVLDVGVRGFIPASLISDSFVEDLEQFADQELEVKIEEIEFDKNRVILNRKRIVESEKNENKKAQLESLNVGDIVEGTVVRTTNFGAFVDLGNIDGLVHISQLSYSRVEKVEDAVEIGQKVEVKILDIKPEEERVSLSIKQAGQSPFTSFVEQHAQDDVLDGVVKRLVDFGAFVEVAPGVEGLVHVSEISYDHVNVPSDVLEVNQEIQVKILSINEEEEKISLSIKATQEQADRPKQQARPKKESTPKVYSDDSNSDEPTLGDLFGDKFKDFKG</sequence>
<keyword evidence="3" id="KW-0687">Ribonucleoprotein</keyword>
<name>A0A662Z0W1_9STAP</name>
<dbReference type="SUPFAM" id="SSF50249">
    <property type="entry name" value="Nucleic acid-binding proteins"/>
    <property type="match status" value="4"/>
</dbReference>
<dbReference type="InterPro" id="IPR003029">
    <property type="entry name" value="S1_domain"/>
</dbReference>
<dbReference type="NCBIfam" id="NF005208">
    <property type="entry name" value="PRK06676.1"/>
    <property type="match status" value="1"/>
</dbReference>
<dbReference type="PRINTS" id="PR00681">
    <property type="entry name" value="RIBOSOMALS1"/>
</dbReference>
<dbReference type="FunFam" id="2.40.50.140:FF:000103">
    <property type="entry name" value="protein RRP5 homolog"/>
    <property type="match status" value="1"/>
</dbReference>
<feature type="domain" description="S1 motif" evidence="6">
    <location>
        <begin position="50"/>
        <end position="122"/>
    </location>
</feature>
<feature type="domain" description="S1 motif" evidence="6">
    <location>
        <begin position="226"/>
        <end position="294"/>
    </location>
</feature>
<dbReference type="CDD" id="cd04465">
    <property type="entry name" value="S1_RPS1_repeat_ec2_hs2"/>
    <property type="match status" value="1"/>
</dbReference>
<protein>
    <submittedName>
        <fullName evidence="7">SSU ribosomal protein S1P</fullName>
    </submittedName>
</protein>
<comment type="function">
    <text evidence="4">Binds mRNA; thus facilitating recognition of the initiation point. It is needed to translate mRNA with a short Shine-Dalgarno (SD) purine-rich sequence.</text>
</comment>
<keyword evidence="2 7" id="KW-0689">Ribosomal protein</keyword>
<reference evidence="7 8" key="1">
    <citation type="submission" date="2016-10" db="EMBL/GenBank/DDBJ databases">
        <authorList>
            <person name="Varghese N."/>
            <person name="Submissions S."/>
        </authorList>
    </citation>
    <scope>NUCLEOTIDE SEQUENCE [LARGE SCALE GENOMIC DNA]</scope>
    <source>
        <strain evidence="7 8">IBRC-M10081</strain>
    </source>
</reference>
<dbReference type="PROSITE" id="PS50126">
    <property type="entry name" value="S1"/>
    <property type="match status" value="4"/>
</dbReference>
<dbReference type="EMBL" id="FOIT01000001">
    <property type="protein sequence ID" value="SEV83709.1"/>
    <property type="molecule type" value="Genomic_DNA"/>
</dbReference>
<dbReference type="SMART" id="SM00316">
    <property type="entry name" value="S1"/>
    <property type="match status" value="4"/>
</dbReference>
<evidence type="ECO:0000259" key="6">
    <source>
        <dbReference type="PROSITE" id="PS50126"/>
    </source>
</evidence>
<evidence type="ECO:0000313" key="8">
    <source>
        <dbReference type="Proteomes" id="UP000243605"/>
    </source>
</evidence>
<feature type="region of interest" description="Disordered" evidence="5">
    <location>
        <begin position="379"/>
        <end position="428"/>
    </location>
</feature>
<evidence type="ECO:0000313" key="7">
    <source>
        <dbReference type="EMBL" id="SEV83709.1"/>
    </source>
</evidence>
<dbReference type="OrthoDB" id="9804077at2"/>
<dbReference type="RefSeq" id="WP_091473341.1">
    <property type="nucleotide sequence ID" value="NZ_FOIT01000001.1"/>
</dbReference>
<dbReference type="CDD" id="cd05688">
    <property type="entry name" value="S1_RPS1_repeat_ec3"/>
    <property type="match status" value="1"/>
</dbReference>
<feature type="domain" description="S1 motif" evidence="6">
    <location>
        <begin position="311"/>
        <end position="380"/>
    </location>
</feature>
<dbReference type="GO" id="GO:0022627">
    <property type="term" value="C:cytosolic small ribosomal subunit"/>
    <property type="evidence" value="ECO:0007669"/>
    <property type="project" value="TreeGrafter"/>
</dbReference>
<proteinExistence type="inferred from homology"/>
<evidence type="ECO:0000256" key="4">
    <source>
        <dbReference type="ARBA" id="ARBA00025604"/>
    </source>
</evidence>
<dbReference type="PANTHER" id="PTHR10724">
    <property type="entry name" value="30S RIBOSOMAL PROTEIN S1"/>
    <property type="match status" value="1"/>
</dbReference>
<dbReference type="GO" id="GO:0003735">
    <property type="term" value="F:structural constituent of ribosome"/>
    <property type="evidence" value="ECO:0007669"/>
    <property type="project" value="TreeGrafter"/>
</dbReference>
<dbReference type="PANTHER" id="PTHR10724:SF7">
    <property type="entry name" value="SMALL RIBOSOMAL SUBUNIT PROTEIN BS1C"/>
    <property type="match status" value="1"/>
</dbReference>
<evidence type="ECO:0000256" key="1">
    <source>
        <dbReference type="ARBA" id="ARBA00006767"/>
    </source>
</evidence>
<feature type="compositionally biased region" description="Basic and acidic residues" evidence="5">
    <location>
        <begin position="419"/>
        <end position="428"/>
    </location>
</feature>
<dbReference type="GO" id="GO:0006412">
    <property type="term" value="P:translation"/>
    <property type="evidence" value="ECO:0007669"/>
    <property type="project" value="TreeGrafter"/>
</dbReference>
<evidence type="ECO:0000256" key="2">
    <source>
        <dbReference type="ARBA" id="ARBA00022980"/>
    </source>
</evidence>
<feature type="region of interest" description="Disordered" evidence="5">
    <location>
        <begin position="1"/>
        <end position="42"/>
    </location>
</feature>
<gene>
    <name evidence="7" type="ORF">SAMN05192557_0365</name>
</gene>
<feature type="compositionally biased region" description="Basic and acidic residues" evidence="5">
    <location>
        <begin position="385"/>
        <end position="400"/>
    </location>
</feature>
<dbReference type="AlphaFoldDB" id="A0A662Z0W1"/>
<dbReference type="InterPro" id="IPR050437">
    <property type="entry name" value="Ribos_protein_bS1-like"/>
</dbReference>
<dbReference type="GO" id="GO:0003729">
    <property type="term" value="F:mRNA binding"/>
    <property type="evidence" value="ECO:0007669"/>
    <property type="project" value="TreeGrafter"/>
</dbReference>
<dbReference type="InterPro" id="IPR035104">
    <property type="entry name" value="Ribosomal_protein_S1-like"/>
</dbReference>